<protein>
    <submittedName>
        <fullName evidence="2">Uncharacterized protein</fullName>
    </submittedName>
</protein>
<evidence type="ECO:0000313" key="2">
    <source>
        <dbReference type="EMBL" id="TYA92216.1"/>
    </source>
</evidence>
<dbReference type="EMBL" id="VSDQ01000163">
    <property type="protein sequence ID" value="TYA92216.1"/>
    <property type="molecule type" value="Genomic_DNA"/>
</dbReference>
<dbReference type="Proteomes" id="UP000323930">
    <property type="component" value="Unassembled WGS sequence"/>
</dbReference>
<dbReference type="OrthoDB" id="1449946at2"/>
<feature type="transmembrane region" description="Helical" evidence="1">
    <location>
        <begin position="7"/>
        <end position="24"/>
    </location>
</feature>
<keyword evidence="3" id="KW-1185">Reference proteome</keyword>
<keyword evidence="1" id="KW-0472">Membrane</keyword>
<comment type="caution">
    <text evidence="2">The sequence shown here is derived from an EMBL/GenBank/DDBJ whole genome shotgun (WGS) entry which is preliminary data.</text>
</comment>
<accession>A0A5D0J9G5</accession>
<sequence length="65" mass="7129">MLTDKQSLLLCGLLVSGFFIGGILDILNNFVVLTILTIIFLAIMVNLISAKSFIKDKEEHSKTSS</sequence>
<proteinExistence type="predicted"/>
<keyword evidence="1" id="KW-0812">Transmembrane</keyword>
<evidence type="ECO:0000313" key="3">
    <source>
        <dbReference type="Proteomes" id="UP000323930"/>
    </source>
</evidence>
<feature type="transmembrane region" description="Helical" evidence="1">
    <location>
        <begin position="30"/>
        <end position="48"/>
    </location>
</feature>
<dbReference type="AlphaFoldDB" id="A0A5D0J9G5"/>
<gene>
    <name evidence="2" type="ORF">FUA24_01940</name>
</gene>
<organism evidence="2 3">
    <name type="scientific">Seonamhaeicola marinus</name>
    <dbReference type="NCBI Taxonomy" id="1912246"/>
    <lineage>
        <taxon>Bacteria</taxon>
        <taxon>Pseudomonadati</taxon>
        <taxon>Bacteroidota</taxon>
        <taxon>Flavobacteriia</taxon>
        <taxon>Flavobacteriales</taxon>
        <taxon>Flavobacteriaceae</taxon>
    </lineage>
</organism>
<reference evidence="2 3" key="1">
    <citation type="submission" date="2019-08" db="EMBL/GenBank/DDBJ databases">
        <title>Seonamhaeicola sediminis sp. nov., isolated from marine sediment.</title>
        <authorList>
            <person name="Cao W.R."/>
        </authorList>
    </citation>
    <scope>NUCLEOTIDE SEQUENCE [LARGE SCALE GENOMIC DNA]</scope>
    <source>
        <strain evidence="2 3">B011</strain>
    </source>
</reference>
<evidence type="ECO:0000256" key="1">
    <source>
        <dbReference type="SAM" id="Phobius"/>
    </source>
</evidence>
<name>A0A5D0J9G5_9FLAO</name>
<keyword evidence="1" id="KW-1133">Transmembrane helix</keyword>
<dbReference type="RefSeq" id="WP_148539822.1">
    <property type="nucleotide sequence ID" value="NZ_VSDQ01000163.1"/>
</dbReference>